<dbReference type="PANTHER" id="PTHR10091">
    <property type="entry name" value="ALDOSE-1-EPIMERASE"/>
    <property type="match status" value="1"/>
</dbReference>
<comment type="subcellular location">
    <subcellularLocation>
        <location evidence="3">Cytoplasm</location>
    </subcellularLocation>
</comment>
<dbReference type="UniPathway" id="UPA00242"/>
<dbReference type="InterPro" id="IPR014718">
    <property type="entry name" value="GH-type_carb-bd"/>
</dbReference>
<evidence type="ECO:0000256" key="3">
    <source>
        <dbReference type="ARBA" id="ARBA00004496"/>
    </source>
</evidence>
<name>A0A6J8C5C4_MYTCO</name>
<feature type="binding site" evidence="15">
    <location>
        <position position="286"/>
    </location>
    <ligand>
        <name>beta-D-galactose</name>
        <dbReference type="ChEBI" id="CHEBI:27667"/>
    </ligand>
</feature>
<dbReference type="PROSITE" id="PS00545">
    <property type="entry name" value="ALDOSE_1_EPIMERASE"/>
    <property type="match status" value="1"/>
</dbReference>
<evidence type="ECO:0000256" key="7">
    <source>
        <dbReference type="ARBA" id="ARBA00011245"/>
    </source>
</evidence>
<keyword evidence="17" id="KW-0472">Membrane</keyword>
<protein>
    <recommendedName>
        <fullName evidence="13">Aldose 1-epimerase</fullName>
        <ecNumber evidence="13">5.1.3.3</ecNumber>
    </recommendedName>
</protein>
<evidence type="ECO:0000256" key="17">
    <source>
        <dbReference type="SAM" id="Phobius"/>
    </source>
</evidence>
<feature type="active site" description="Proton donor" evidence="14">
    <location>
        <position position="218"/>
    </location>
</feature>
<dbReference type="UniPathway" id="UPA00214"/>
<evidence type="ECO:0000256" key="16">
    <source>
        <dbReference type="PIRSR" id="PIRSR005096-3"/>
    </source>
</evidence>
<dbReference type="EC" id="5.1.3.3" evidence="13"/>
<keyword evidence="17" id="KW-0812">Transmembrane</keyword>
<dbReference type="OrthoDB" id="274691at2759"/>
<comment type="similarity">
    <text evidence="6 13">Belongs to the aldose epimerase family.</text>
</comment>
<comment type="function">
    <text evidence="12">Mutarotase that catalyzes the interconversion of beta-D-galactose and alpha-D-galactose during galactose metabolism. Beta-D-galactose is metabolized in the liver into glucose 1-phosphate, the primary metabolic fuel, by the action of four enzymes that constitute the Leloir pathway: GALM, GALK1 (galactokinase), GALT (galactose-1-phosphate uridylyltransferase) and GALE (UDP-galactose-4'-epimerase). Involved in the maintenance of the equilibrium between the beta- and alpha-anomers of galactose, therefore ensuring a sufficient supply of the alpha-anomer for GALK1. Also active on D-glucose although shows a preference for galactose over glucose.</text>
</comment>
<dbReference type="InterPro" id="IPR008183">
    <property type="entry name" value="Aldose_1/G6P_1-epimerase"/>
</dbReference>
<comment type="catalytic activity">
    <reaction evidence="2">
        <text>alpha-D-galactose = beta-D-galactose</text>
        <dbReference type="Rhea" id="RHEA:28675"/>
        <dbReference type="ChEBI" id="CHEBI:27667"/>
        <dbReference type="ChEBI" id="CHEBI:28061"/>
        <dbReference type="EC" id="5.1.3.3"/>
    </reaction>
    <physiologicalReaction direction="right-to-left" evidence="2">
        <dbReference type="Rhea" id="RHEA:28677"/>
    </physiologicalReaction>
</comment>
<evidence type="ECO:0000313" key="19">
    <source>
        <dbReference type="Proteomes" id="UP000507470"/>
    </source>
</evidence>
<dbReference type="CDD" id="cd09019">
    <property type="entry name" value="galactose_mutarotase_like"/>
    <property type="match status" value="1"/>
</dbReference>
<dbReference type="Proteomes" id="UP000507470">
    <property type="component" value="Unassembled WGS sequence"/>
</dbReference>
<dbReference type="InterPro" id="IPR011013">
    <property type="entry name" value="Gal_mutarotase_sf_dom"/>
</dbReference>
<dbReference type="EMBL" id="CACVKT020004797">
    <property type="protein sequence ID" value="CAC5391618.1"/>
    <property type="molecule type" value="Genomic_DNA"/>
</dbReference>
<dbReference type="GO" id="GO:0006006">
    <property type="term" value="P:glucose metabolic process"/>
    <property type="evidence" value="ECO:0007669"/>
    <property type="project" value="TreeGrafter"/>
</dbReference>
<keyword evidence="17" id="KW-1133">Transmembrane helix</keyword>
<dbReference type="InterPro" id="IPR047215">
    <property type="entry name" value="Galactose_mutarotase-like"/>
</dbReference>
<evidence type="ECO:0000256" key="4">
    <source>
        <dbReference type="ARBA" id="ARBA00004947"/>
    </source>
</evidence>
<dbReference type="GO" id="GO:0030246">
    <property type="term" value="F:carbohydrate binding"/>
    <property type="evidence" value="ECO:0007669"/>
    <property type="project" value="InterPro"/>
</dbReference>
<dbReference type="GO" id="GO:0005737">
    <property type="term" value="C:cytoplasm"/>
    <property type="evidence" value="ECO:0007669"/>
    <property type="project" value="UniProtKB-SubCell"/>
</dbReference>
<dbReference type="AlphaFoldDB" id="A0A6J8C5C4"/>
<keyword evidence="11 13" id="KW-0119">Carbohydrate metabolism</keyword>
<accession>A0A6J8C5C4</accession>
<feature type="transmembrane region" description="Helical" evidence="17">
    <location>
        <begin position="12"/>
        <end position="33"/>
    </location>
</feature>
<keyword evidence="8" id="KW-0963">Cytoplasm</keyword>
<gene>
    <name evidence="18" type="ORF">MCOR_26616</name>
</gene>
<sequence length="383" mass="42799">MARKDNRRNICIVLCFVTVVIIVLLAVVIYLAARGSNCPESEMSSISKEEYGEYKGEKVFQYTLQNKNNVKVQIINFGGIITNIFVPDKNGKIADITLGYDSLDRYTKPGPYFGAIIGRYANRIANGKFELDGKNYTLEVNNGPNSLHGGKFGFDKKVWDASEDDDILALKYVSAEMEEGYPGEVTVVVTYMLTEDNELVIHYTANTTKKTVINLTNHAYFNLAGQGTGDILKHTVELNAGRYLPVNDVSIPTGDPEPVEGTKMDLRTPIKLETVIDDVPGNVGYDHCYCFSDAGWKKLRARVYEEVSGRKLEVYSTEPGMQFYTGFYLDEPGKEGGHYHKYNGFALEAQHYPDSPHNKNFPSTVLSPGETYLQTTSYKFGLV</sequence>
<dbReference type="Gene3D" id="2.70.98.10">
    <property type="match status" value="1"/>
</dbReference>
<feature type="binding site" evidence="16">
    <location>
        <begin position="218"/>
        <end position="220"/>
    </location>
    <ligand>
        <name>beta-D-galactose</name>
        <dbReference type="ChEBI" id="CHEBI:27667"/>
    </ligand>
</feature>
<comment type="subunit">
    <text evidence="7">Monomer.</text>
</comment>
<dbReference type="InterPro" id="IPR018052">
    <property type="entry name" value="Ald1_epimerase_CS"/>
</dbReference>
<evidence type="ECO:0000256" key="1">
    <source>
        <dbReference type="ARBA" id="ARBA00001614"/>
    </source>
</evidence>
<comment type="pathway">
    <text evidence="5 13">Carbohydrate metabolism; hexose metabolism.</text>
</comment>
<comment type="pathway">
    <text evidence="4">Carbohydrate metabolism; galactose metabolism.</text>
</comment>
<evidence type="ECO:0000256" key="9">
    <source>
        <dbReference type="ARBA" id="ARBA00022553"/>
    </source>
</evidence>
<keyword evidence="10 13" id="KW-0413">Isomerase</keyword>
<evidence type="ECO:0000256" key="5">
    <source>
        <dbReference type="ARBA" id="ARBA00005028"/>
    </source>
</evidence>
<dbReference type="NCBIfam" id="NF008277">
    <property type="entry name" value="PRK11055.1"/>
    <property type="match status" value="1"/>
</dbReference>
<dbReference type="InterPro" id="IPR015443">
    <property type="entry name" value="Aldose_1-epimerase"/>
</dbReference>
<dbReference type="GO" id="GO:0004034">
    <property type="term" value="F:aldose 1-epimerase activity"/>
    <property type="evidence" value="ECO:0007669"/>
    <property type="project" value="UniProtKB-EC"/>
</dbReference>
<evidence type="ECO:0000256" key="12">
    <source>
        <dbReference type="ARBA" id="ARBA00045743"/>
    </source>
</evidence>
<evidence type="ECO:0000256" key="11">
    <source>
        <dbReference type="ARBA" id="ARBA00023277"/>
    </source>
</evidence>
<organism evidence="18 19">
    <name type="scientific">Mytilus coruscus</name>
    <name type="common">Sea mussel</name>
    <dbReference type="NCBI Taxonomy" id="42192"/>
    <lineage>
        <taxon>Eukaryota</taxon>
        <taxon>Metazoa</taxon>
        <taxon>Spiralia</taxon>
        <taxon>Lophotrochozoa</taxon>
        <taxon>Mollusca</taxon>
        <taxon>Bivalvia</taxon>
        <taxon>Autobranchia</taxon>
        <taxon>Pteriomorphia</taxon>
        <taxon>Mytilida</taxon>
        <taxon>Mytiloidea</taxon>
        <taxon>Mytilidae</taxon>
        <taxon>Mytilinae</taxon>
        <taxon>Mytilus</taxon>
    </lineage>
</organism>
<feature type="active site" description="Proton acceptor" evidence="14">
    <location>
        <position position="348"/>
    </location>
</feature>
<dbReference type="Pfam" id="PF01263">
    <property type="entry name" value="Aldose_epim"/>
    <property type="match status" value="1"/>
</dbReference>
<evidence type="ECO:0000256" key="15">
    <source>
        <dbReference type="PIRSR" id="PIRSR005096-2"/>
    </source>
</evidence>
<evidence type="ECO:0000313" key="18">
    <source>
        <dbReference type="EMBL" id="CAC5391618.1"/>
    </source>
</evidence>
<proteinExistence type="inferred from homology"/>
<dbReference type="FunFam" id="2.70.98.10:FF:000003">
    <property type="entry name" value="Aldose 1-epimerase"/>
    <property type="match status" value="1"/>
</dbReference>
<reference evidence="18 19" key="1">
    <citation type="submission" date="2020-06" db="EMBL/GenBank/DDBJ databases">
        <authorList>
            <person name="Li R."/>
            <person name="Bekaert M."/>
        </authorList>
    </citation>
    <scope>NUCLEOTIDE SEQUENCE [LARGE SCALE GENOMIC DNA]</scope>
    <source>
        <strain evidence="19">wild</strain>
    </source>
</reference>
<evidence type="ECO:0000256" key="6">
    <source>
        <dbReference type="ARBA" id="ARBA00006206"/>
    </source>
</evidence>
<comment type="catalytic activity">
    <reaction evidence="1 13">
        <text>alpha-D-glucose = beta-D-glucose</text>
        <dbReference type="Rhea" id="RHEA:10264"/>
        <dbReference type="ChEBI" id="CHEBI:15903"/>
        <dbReference type="ChEBI" id="CHEBI:17925"/>
        <dbReference type="EC" id="5.1.3.3"/>
    </reaction>
</comment>
<dbReference type="PIRSF" id="PIRSF005096">
    <property type="entry name" value="GALM"/>
    <property type="match status" value="1"/>
</dbReference>
<keyword evidence="9" id="KW-0597">Phosphoprotein</keyword>
<dbReference type="PANTHER" id="PTHR10091:SF0">
    <property type="entry name" value="GALACTOSE MUTAROTASE"/>
    <property type="match status" value="1"/>
</dbReference>
<feature type="binding site" evidence="16">
    <location>
        <begin position="122"/>
        <end position="123"/>
    </location>
    <ligand>
        <name>beta-D-galactose</name>
        <dbReference type="ChEBI" id="CHEBI:27667"/>
    </ligand>
</feature>
<evidence type="ECO:0000256" key="10">
    <source>
        <dbReference type="ARBA" id="ARBA00023235"/>
    </source>
</evidence>
<dbReference type="GO" id="GO:0033499">
    <property type="term" value="P:galactose catabolic process via UDP-galactose, Leloir pathway"/>
    <property type="evidence" value="ECO:0007669"/>
    <property type="project" value="TreeGrafter"/>
</dbReference>
<evidence type="ECO:0000256" key="2">
    <source>
        <dbReference type="ARBA" id="ARBA00001712"/>
    </source>
</evidence>
<dbReference type="SUPFAM" id="SSF74650">
    <property type="entry name" value="Galactose mutarotase-like"/>
    <property type="match status" value="1"/>
</dbReference>
<evidence type="ECO:0000256" key="13">
    <source>
        <dbReference type="PIRNR" id="PIRNR005096"/>
    </source>
</evidence>
<evidence type="ECO:0000256" key="8">
    <source>
        <dbReference type="ARBA" id="ARBA00022490"/>
    </source>
</evidence>
<keyword evidence="19" id="KW-1185">Reference proteome</keyword>
<evidence type="ECO:0000256" key="14">
    <source>
        <dbReference type="PIRSR" id="PIRSR005096-1"/>
    </source>
</evidence>